<gene>
    <name evidence="1" type="ORF">WUBG_04565</name>
</gene>
<dbReference type="EMBL" id="ADBV01001577">
    <property type="protein sequence ID" value="EJW84527.1"/>
    <property type="molecule type" value="Genomic_DNA"/>
</dbReference>
<dbReference type="AlphaFoldDB" id="J9F4Y7"/>
<organism evidence="1 2">
    <name type="scientific">Wuchereria bancrofti</name>
    <dbReference type="NCBI Taxonomy" id="6293"/>
    <lineage>
        <taxon>Eukaryota</taxon>
        <taxon>Metazoa</taxon>
        <taxon>Ecdysozoa</taxon>
        <taxon>Nematoda</taxon>
        <taxon>Chromadorea</taxon>
        <taxon>Rhabditida</taxon>
        <taxon>Spirurina</taxon>
        <taxon>Spiruromorpha</taxon>
        <taxon>Filarioidea</taxon>
        <taxon>Onchocercidae</taxon>
        <taxon>Wuchereria</taxon>
    </lineage>
</organism>
<evidence type="ECO:0000313" key="1">
    <source>
        <dbReference type="EMBL" id="EJW84527.1"/>
    </source>
</evidence>
<name>J9F4Y7_WUCBA</name>
<dbReference type="Proteomes" id="UP000004810">
    <property type="component" value="Unassembled WGS sequence"/>
</dbReference>
<feature type="non-terminal residue" evidence="1">
    <location>
        <position position="58"/>
    </location>
</feature>
<reference evidence="2" key="1">
    <citation type="submission" date="2012-08" db="EMBL/GenBank/DDBJ databases">
        <title>The Genome Sequence of Wuchereria bancrofti.</title>
        <authorList>
            <person name="Nutman T.B."/>
            <person name="Fink D.L."/>
            <person name="Russ C."/>
            <person name="Young S."/>
            <person name="Zeng Q."/>
            <person name="Koehrsen M."/>
            <person name="Alvarado L."/>
            <person name="Berlin A."/>
            <person name="Chapman S.B."/>
            <person name="Chen Z."/>
            <person name="Freedman E."/>
            <person name="Gellesch M."/>
            <person name="Goldberg J."/>
            <person name="Griggs A."/>
            <person name="Gujja S."/>
            <person name="Heilman E.R."/>
            <person name="Heiman D."/>
            <person name="Hepburn T."/>
            <person name="Howarth C."/>
            <person name="Jen D."/>
            <person name="Larson L."/>
            <person name="Lewis B."/>
            <person name="Mehta T."/>
            <person name="Park D."/>
            <person name="Pearson M."/>
            <person name="Roberts A."/>
            <person name="Saif S."/>
            <person name="Shea T."/>
            <person name="Shenoy N."/>
            <person name="Sisk P."/>
            <person name="Stolte C."/>
            <person name="Sykes S."/>
            <person name="Walk T."/>
            <person name="White J."/>
            <person name="Yandava C."/>
            <person name="Haas B."/>
            <person name="Henn M.R."/>
            <person name="Nusbaum C."/>
            <person name="Birren B."/>
        </authorList>
    </citation>
    <scope>NUCLEOTIDE SEQUENCE [LARGE SCALE GENOMIC DNA]</scope>
    <source>
        <strain evidence="2">NA</strain>
    </source>
</reference>
<proteinExistence type="predicted"/>
<comment type="caution">
    <text evidence="1">The sequence shown here is derived from an EMBL/GenBank/DDBJ whole genome shotgun (WGS) entry which is preliminary data.</text>
</comment>
<protein>
    <submittedName>
        <fullName evidence="1">Uncharacterized protein</fullName>
    </submittedName>
</protein>
<evidence type="ECO:0000313" key="2">
    <source>
        <dbReference type="Proteomes" id="UP000004810"/>
    </source>
</evidence>
<accession>J9F4Y7</accession>
<sequence length="58" mass="6481">MSGMDVAAHCASSAGKSIFSPELSCVHPPFYETTVARMIIRVEEGGWRELTKRRRILT</sequence>